<keyword evidence="5" id="KW-0547">Nucleotide-binding</keyword>
<accession>A0A150P116</accession>
<protein>
    <submittedName>
        <fullName evidence="9">Peptide ABC transporter ATP-binding protein</fullName>
    </submittedName>
</protein>
<evidence type="ECO:0000313" key="9">
    <source>
        <dbReference type="EMBL" id="KYF48273.1"/>
    </source>
</evidence>
<evidence type="ECO:0000256" key="6">
    <source>
        <dbReference type="ARBA" id="ARBA00022840"/>
    </source>
</evidence>
<keyword evidence="4" id="KW-1003">Cell membrane</keyword>
<reference evidence="9 10" key="1">
    <citation type="submission" date="2014-02" db="EMBL/GenBank/DDBJ databases">
        <title>The small core and large imbalanced accessory genome model reveals a collaborative survival strategy of Sorangium cellulosum strains in nature.</title>
        <authorList>
            <person name="Han K."/>
            <person name="Peng R."/>
            <person name="Blom J."/>
            <person name="Li Y.-Z."/>
        </authorList>
    </citation>
    <scope>NUCLEOTIDE SEQUENCE [LARGE SCALE GENOMIC DNA]</scope>
    <source>
        <strain evidence="9 10">So0157-25</strain>
    </source>
</reference>
<dbReference type="Gene3D" id="3.40.50.300">
    <property type="entry name" value="P-loop containing nucleotide triphosphate hydrolases"/>
    <property type="match status" value="1"/>
</dbReference>
<dbReference type="AlphaFoldDB" id="A0A150P116"/>
<sequence>MLLEVKNLKTHFFTEEGVVRAVDGISFSVDRGEVLGIVGESGSGKSVTSLSLLRLIPDPPGRIVGGQILLESERGVVEDLVEASEARMERIRGDRIAMIFQDPMTSLNPYLRVSEQLIEVLELHRGMARAEARRRSVEILQAVGIPAAASRIDDYPHQLSGGMRQRVMIAMALLCDPDLLIADEPTTALDVTIQAQILDLIRERKEAVGAAVLLITHDLGVVAKMADRVAVMYAGRIVEEGPVGAIFHAPRHPYTIGLARSIPRLDDERGADLVPIPGMPPSLARLPPGCPFHPRCAHAVAACREEAPPPRVVSGEGDRKALHVVRCHVEDVTGGAR</sequence>
<evidence type="ECO:0000256" key="2">
    <source>
        <dbReference type="ARBA" id="ARBA00005417"/>
    </source>
</evidence>
<comment type="caution">
    <text evidence="9">The sequence shown here is derived from an EMBL/GenBank/DDBJ whole genome shotgun (WGS) entry which is preliminary data.</text>
</comment>
<evidence type="ECO:0000256" key="5">
    <source>
        <dbReference type="ARBA" id="ARBA00022741"/>
    </source>
</evidence>
<dbReference type="GO" id="GO:0005524">
    <property type="term" value="F:ATP binding"/>
    <property type="evidence" value="ECO:0007669"/>
    <property type="project" value="UniProtKB-KW"/>
</dbReference>
<dbReference type="InterPro" id="IPR050388">
    <property type="entry name" value="ABC_Ni/Peptide_Import"/>
</dbReference>
<keyword evidence="3" id="KW-0813">Transport</keyword>
<dbReference type="PROSITE" id="PS50893">
    <property type="entry name" value="ABC_TRANSPORTER_2"/>
    <property type="match status" value="1"/>
</dbReference>
<feature type="domain" description="ABC transporter" evidence="8">
    <location>
        <begin position="3"/>
        <end position="259"/>
    </location>
</feature>
<evidence type="ECO:0000256" key="7">
    <source>
        <dbReference type="ARBA" id="ARBA00023136"/>
    </source>
</evidence>
<evidence type="ECO:0000256" key="3">
    <source>
        <dbReference type="ARBA" id="ARBA00022448"/>
    </source>
</evidence>
<dbReference type="PROSITE" id="PS00211">
    <property type="entry name" value="ABC_TRANSPORTER_1"/>
    <property type="match status" value="1"/>
</dbReference>
<dbReference type="CDD" id="cd03257">
    <property type="entry name" value="ABC_NikE_OppD_transporters"/>
    <property type="match status" value="1"/>
</dbReference>
<evidence type="ECO:0000313" key="10">
    <source>
        <dbReference type="Proteomes" id="UP000075420"/>
    </source>
</evidence>
<dbReference type="SUPFAM" id="SSF52540">
    <property type="entry name" value="P-loop containing nucleoside triphosphate hydrolases"/>
    <property type="match status" value="1"/>
</dbReference>
<dbReference type="Proteomes" id="UP000075420">
    <property type="component" value="Unassembled WGS sequence"/>
</dbReference>
<dbReference type="Pfam" id="PF08352">
    <property type="entry name" value="oligo_HPY"/>
    <property type="match status" value="1"/>
</dbReference>
<dbReference type="PANTHER" id="PTHR43297">
    <property type="entry name" value="OLIGOPEPTIDE TRANSPORT ATP-BINDING PROTEIN APPD"/>
    <property type="match status" value="1"/>
</dbReference>
<gene>
    <name evidence="9" type="ORF">BE08_21210</name>
</gene>
<evidence type="ECO:0000259" key="8">
    <source>
        <dbReference type="PROSITE" id="PS50893"/>
    </source>
</evidence>
<dbReference type="InterPro" id="IPR003439">
    <property type="entry name" value="ABC_transporter-like_ATP-bd"/>
</dbReference>
<evidence type="ECO:0000256" key="1">
    <source>
        <dbReference type="ARBA" id="ARBA00004417"/>
    </source>
</evidence>
<dbReference type="NCBIfam" id="TIGR01727">
    <property type="entry name" value="oligo_HPY"/>
    <property type="match status" value="1"/>
</dbReference>
<comment type="similarity">
    <text evidence="2">Belongs to the ABC transporter superfamily.</text>
</comment>
<dbReference type="InterPro" id="IPR003593">
    <property type="entry name" value="AAA+_ATPase"/>
</dbReference>
<keyword evidence="7" id="KW-0472">Membrane</keyword>
<dbReference type="InterPro" id="IPR017871">
    <property type="entry name" value="ABC_transporter-like_CS"/>
</dbReference>
<organism evidence="9 10">
    <name type="scientific">Sorangium cellulosum</name>
    <name type="common">Polyangium cellulosum</name>
    <dbReference type="NCBI Taxonomy" id="56"/>
    <lineage>
        <taxon>Bacteria</taxon>
        <taxon>Pseudomonadati</taxon>
        <taxon>Myxococcota</taxon>
        <taxon>Polyangia</taxon>
        <taxon>Polyangiales</taxon>
        <taxon>Polyangiaceae</taxon>
        <taxon>Sorangium</taxon>
    </lineage>
</organism>
<dbReference type="InterPro" id="IPR027417">
    <property type="entry name" value="P-loop_NTPase"/>
</dbReference>
<dbReference type="GO" id="GO:0016887">
    <property type="term" value="F:ATP hydrolysis activity"/>
    <property type="evidence" value="ECO:0007669"/>
    <property type="project" value="InterPro"/>
</dbReference>
<comment type="subcellular location">
    <subcellularLocation>
        <location evidence="1">Cell inner membrane</location>
        <topology evidence="1">Peripheral membrane protein</topology>
    </subcellularLocation>
</comment>
<dbReference type="InterPro" id="IPR013563">
    <property type="entry name" value="Oligopep_ABC_C"/>
</dbReference>
<dbReference type="PANTHER" id="PTHR43297:SF2">
    <property type="entry name" value="DIPEPTIDE TRANSPORT ATP-BINDING PROTEIN DPPD"/>
    <property type="match status" value="1"/>
</dbReference>
<proteinExistence type="inferred from homology"/>
<dbReference type="EMBL" id="JELY01003521">
    <property type="protein sequence ID" value="KYF48273.1"/>
    <property type="molecule type" value="Genomic_DNA"/>
</dbReference>
<dbReference type="GO" id="GO:0005886">
    <property type="term" value="C:plasma membrane"/>
    <property type="evidence" value="ECO:0007669"/>
    <property type="project" value="UniProtKB-SubCell"/>
</dbReference>
<evidence type="ECO:0000256" key="4">
    <source>
        <dbReference type="ARBA" id="ARBA00022475"/>
    </source>
</evidence>
<dbReference type="Pfam" id="PF00005">
    <property type="entry name" value="ABC_tran"/>
    <property type="match status" value="1"/>
</dbReference>
<keyword evidence="6 9" id="KW-0067">ATP-binding</keyword>
<name>A0A150P116_SORCE</name>
<dbReference type="SMART" id="SM00382">
    <property type="entry name" value="AAA"/>
    <property type="match status" value="1"/>
</dbReference>
<dbReference type="FunFam" id="3.40.50.300:FF:000016">
    <property type="entry name" value="Oligopeptide ABC transporter ATP-binding component"/>
    <property type="match status" value="1"/>
</dbReference>
<dbReference type="GO" id="GO:0015833">
    <property type="term" value="P:peptide transport"/>
    <property type="evidence" value="ECO:0007669"/>
    <property type="project" value="InterPro"/>
</dbReference>